<proteinExistence type="predicted"/>
<feature type="transmembrane region" description="Helical" evidence="2">
    <location>
        <begin position="25"/>
        <end position="42"/>
    </location>
</feature>
<evidence type="ECO:0000256" key="2">
    <source>
        <dbReference type="SAM" id="Phobius"/>
    </source>
</evidence>
<feature type="compositionally biased region" description="Low complexity" evidence="1">
    <location>
        <begin position="12"/>
        <end position="23"/>
    </location>
</feature>
<keyword evidence="4" id="KW-1185">Reference proteome</keyword>
<accession>A0ABX7RF04</accession>
<gene>
    <name evidence="3" type="ORF">HIV01_009515</name>
</gene>
<protein>
    <submittedName>
        <fullName evidence="3">DUF3011 domain-containing protein</fullName>
    </submittedName>
</protein>
<dbReference type="EMBL" id="CP071517">
    <property type="protein sequence ID" value="QSX76763.1"/>
    <property type="molecule type" value="Genomic_DNA"/>
</dbReference>
<keyword evidence="2" id="KW-0472">Membrane</keyword>
<feature type="compositionally biased region" description="Polar residues" evidence="1">
    <location>
        <begin position="100"/>
        <end position="118"/>
    </location>
</feature>
<feature type="region of interest" description="Disordered" evidence="1">
    <location>
        <begin position="46"/>
        <end position="121"/>
    </location>
</feature>
<evidence type="ECO:0000313" key="4">
    <source>
        <dbReference type="Proteomes" id="UP000663400"/>
    </source>
</evidence>
<reference evidence="3 4" key="1">
    <citation type="submission" date="2021-02" db="EMBL/GenBank/DDBJ databases">
        <title>Lysobacter arenosi sp. nov., isolated from soil of gangwondo yeongwol, south Korea.</title>
        <authorList>
            <person name="Kim K.R."/>
            <person name="Kim K.H."/>
            <person name="Jeon C.O."/>
        </authorList>
    </citation>
    <scope>NUCLEOTIDE SEQUENCE [LARGE SCALE GENOMIC DNA]</scope>
    <source>
        <strain evidence="3 4">R7</strain>
    </source>
</reference>
<feature type="compositionally biased region" description="Polar residues" evidence="1">
    <location>
        <begin position="75"/>
        <end position="93"/>
    </location>
</feature>
<dbReference type="Pfam" id="PF11218">
    <property type="entry name" value="DUF3011"/>
    <property type="match status" value="1"/>
</dbReference>
<evidence type="ECO:0000313" key="3">
    <source>
        <dbReference type="EMBL" id="QSX76763.1"/>
    </source>
</evidence>
<evidence type="ECO:0000256" key="1">
    <source>
        <dbReference type="SAM" id="MobiDB-lite"/>
    </source>
</evidence>
<keyword evidence="2" id="KW-0812">Transmembrane</keyword>
<dbReference type="Proteomes" id="UP000663400">
    <property type="component" value="Chromosome"/>
</dbReference>
<organism evidence="3 4">
    <name type="scientific">Lysobacter arenosi</name>
    <dbReference type="NCBI Taxonomy" id="2795387"/>
    <lineage>
        <taxon>Bacteria</taxon>
        <taxon>Pseudomonadati</taxon>
        <taxon>Pseudomonadota</taxon>
        <taxon>Gammaproteobacteria</taxon>
        <taxon>Lysobacterales</taxon>
        <taxon>Lysobacteraceae</taxon>
        <taxon>Lysobacter</taxon>
    </lineage>
</organism>
<keyword evidence="2" id="KW-1133">Transmembrane helix</keyword>
<name>A0ABX7RF04_9GAMM</name>
<feature type="region of interest" description="Disordered" evidence="1">
    <location>
        <begin position="1"/>
        <end position="23"/>
    </location>
</feature>
<dbReference type="InterPro" id="IPR021381">
    <property type="entry name" value="DUF3011"/>
</dbReference>
<sequence length="171" mass="17930">MSATNTGPIDCGQQASSGGNSSSNAAAAIAVGAIAILGVAALEHKSHHHDDAQHDNSSGSEADFERGYRDGLYNQPYNAQRASTDYGNGYSSGQKDRVQRTSYRGQSSGGASEVTCESTHGGRNECDMNTAGSVRVVRQLSKAACTEGVSWGLSRHSVWVDGGCRAVFRKD</sequence>